<dbReference type="Gene3D" id="3.30.200.20">
    <property type="entry name" value="Phosphorylase Kinase, domain 1"/>
    <property type="match status" value="1"/>
</dbReference>
<keyword evidence="8" id="KW-0678">Repressor</keyword>
<evidence type="ECO:0000256" key="4">
    <source>
        <dbReference type="ARBA" id="ARBA00007382"/>
    </source>
</evidence>
<dbReference type="FunFam" id="1.10.510.10:FF:001023">
    <property type="entry name" value="Os07g0541700 protein"/>
    <property type="match status" value="1"/>
</dbReference>
<protein>
    <recommendedName>
        <fullName evidence="7">non-specific serine/threonine protein kinase</fullName>
        <ecNumber evidence="7">2.7.11.1</ecNumber>
    </recommendedName>
</protein>
<dbReference type="Proteomes" id="UP001058974">
    <property type="component" value="Chromosome 7"/>
</dbReference>
<feature type="region of interest" description="Disordered" evidence="28">
    <location>
        <begin position="600"/>
        <end position="621"/>
    </location>
</feature>
<keyword evidence="11" id="KW-0433">Leucine-rich repeat</keyword>
<evidence type="ECO:0000256" key="25">
    <source>
        <dbReference type="ARBA" id="ARBA00023242"/>
    </source>
</evidence>
<keyword evidence="23" id="KW-0804">Transcription</keyword>
<keyword evidence="10" id="KW-0597">Phosphoprotein</keyword>
<evidence type="ECO:0000256" key="24">
    <source>
        <dbReference type="ARBA" id="ARBA00023180"/>
    </source>
</evidence>
<evidence type="ECO:0000256" key="26">
    <source>
        <dbReference type="ARBA" id="ARBA00047899"/>
    </source>
</evidence>
<evidence type="ECO:0000256" key="20">
    <source>
        <dbReference type="ARBA" id="ARBA00023015"/>
    </source>
</evidence>
<keyword evidence="25" id="KW-0539">Nucleus</keyword>
<dbReference type="PANTHER" id="PTHR48007:SF36">
    <property type="entry name" value="RECEPTOR PROTEIN KINASE-LIKE PROTEIN ZAR1"/>
    <property type="match status" value="1"/>
</dbReference>
<comment type="similarity">
    <text evidence="6">Belongs to the RLP family.</text>
</comment>
<dbReference type="FunFam" id="3.80.10.10:FF:000275">
    <property type="entry name" value="Leucine-rich repeat receptor-like protein kinase"/>
    <property type="match status" value="1"/>
</dbReference>
<keyword evidence="14" id="KW-0732">Signal</keyword>
<comment type="catalytic activity">
    <reaction evidence="27">
        <text>L-seryl-[protein] + ATP = O-phospho-L-seryl-[protein] + ADP + H(+)</text>
        <dbReference type="Rhea" id="RHEA:17989"/>
        <dbReference type="Rhea" id="RHEA-COMP:9863"/>
        <dbReference type="Rhea" id="RHEA-COMP:11604"/>
        <dbReference type="ChEBI" id="CHEBI:15378"/>
        <dbReference type="ChEBI" id="CHEBI:29999"/>
        <dbReference type="ChEBI" id="CHEBI:30616"/>
        <dbReference type="ChEBI" id="CHEBI:83421"/>
        <dbReference type="ChEBI" id="CHEBI:456216"/>
        <dbReference type="EC" id="2.7.11.1"/>
    </reaction>
</comment>
<dbReference type="GO" id="GO:0004674">
    <property type="term" value="F:protein serine/threonine kinase activity"/>
    <property type="evidence" value="ECO:0007669"/>
    <property type="project" value="UniProtKB-KW"/>
</dbReference>
<feature type="compositionally biased region" description="Polar residues" evidence="28">
    <location>
        <begin position="600"/>
        <end position="615"/>
    </location>
</feature>
<evidence type="ECO:0000256" key="8">
    <source>
        <dbReference type="ARBA" id="ARBA00022491"/>
    </source>
</evidence>
<accession>A0A9D4VXE5</accession>
<dbReference type="InterPro" id="IPR011009">
    <property type="entry name" value="Kinase-like_dom_sf"/>
</dbReference>
<dbReference type="GO" id="GO:0005524">
    <property type="term" value="F:ATP binding"/>
    <property type="evidence" value="ECO:0007669"/>
    <property type="project" value="UniProtKB-KW"/>
</dbReference>
<comment type="similarity">
    <text evidence="4">Belongs to the S1FA transcription factor family.</text>
</comment>
<name>A0A9D4VXE5_PEA</name>
<evidence type="ECO:0000256" key="22">
    <source>
        <dbReference type="ARBA" id="ARBA00023136"/>
    </source>
</evidence>
<dbReference type="Pfam" id="PF00560">
    <property type="entry name" value="LRR_1"/>
    <property type="match status" value="3"/>
</dbReference>
<evidence type="ECO:0000256" key="12">
    <source>
        <dbReference type="ARBA" id="ARBA00022679"/>
    </source>
</evidence>
<comment type="caution">
    <text evidence="31">The sequence shown here is derived from an EMBL/GenBank/DDBJ whole genome shotgun (WGS) entry which is preliminary data.</text>
</comment>
<comment type="subcellular location">
    <subcellularLocation>
        <location evidence="3">Membrane</location>
        <topology evidence="3">Single-pass type I membrane protein</topology>
    </subcellularLocation>
    <subcellularLocation>
        <location evidence="2">Nucleus</location>
    </subcellularLocation>
</comment>
<evidence type="ECO:0000256" key="17">
    <source>
        <dbReference type="ARBA" id="ARBA00022777"/>
    </source>
</evidence>
<comment type="similarity">
    <text evidence="5">Belongs to the protein kinase superfamily. Ser/Thr protein kinase family.</text>
</comment>
<dbReference type="GO" id="GO:0003677">
    <property type="term" value="F:DNA binding"/>
    <property type="evidence" value="ECO:0007669"/>
    <property type="project" value="UniProtKB-KW"/>
</dbReference>
<dbReference type="Gramene" id="Psat07G0677800-T1">
    <property type="protein sequence ID" value="KAI5392114.1"/>
    <property type="gene ID" value="KIW84_076778"/>
</dbReference>
<feature type="transmembrane region" description="Helical" evidence="29">
    <location>
        <begin position="317"/>
        <end position="341"/>
    </location>
</feature>
<organism evidence="31 32">
    <name type="scientific">Pisum sativum</name>
    <name type="common">Garden pea</name>
    <name type="synonym">Lathyrus oleraceus</name>
    <dbReference type="NCBI Taxonomy" id="3888"/>
    <lineage>
        <taxon>Eukaryota</taxon>
        <taxon>Viridiplantae</taxon>
        <taxon>Streptophyta</taxon>
        <taxon>Embryophyta</taxon>
        <taxon>Tracheophyta</taxon>
        <taxon>Spermatophyta</taxon>
        <taxon>Magnoliopsida</taxon>
        <taxon>eudicotyledons</taxon>
        <taxon>Gunneridae</taxon>
        <taxon>Pentapetalae</taxon>
        <taxon>rosids</taxon>
        <taxon>fabids</taxon>
        <taxon>Fabales</taxon>
        <taxon>Fabaceae</taxon>
        <taxon>Papilionoideae</taxon>
        <taxon>50 kb inversion clade</taxon>
        <taxon>NPAAA clade</taxon>
        <taxon>Hologalegina</taxon>
        <taxon>IRL clade</taxon>
        <taxon>Fabeae</taxon>
        <taxon>Lathyrus</taxon>
    </lineage>
</organism>
<evidence type="ECO:0000256" key="18">
    <source>
        <dbReference type="ARBA" id="ARBA00022840"/>
    </source>
</evidence>
<dbReference type="Pfam" id="PF00069">
    <property type="entry name" value="Pkinase"/>
    <property type="match status" value="1"/>
</dbReference>
<dbReference type="InterPro" id="IPR046959">
    <property type="entry name" value="PRK1-6/SRF4-like"/>
</dbReference>
<keyword evidence="32" id="KW-1185">Reference proteome</keyword>
<dbReference type="FunFam" id="3.80.10.10:FF:000722">
    <property type="entry name" value="Leucine-rich repeat receptor-like protein kinase"/>
    <property type="match status" value="1"/>
</dbReference>
<feature type="domain" description="Protein kinase" evidence="30">
    <location>
        <begin position="417"/>
        <end position="730"/>
    </location>
</feature>
<keyword evidence="15" id="KW-0677">Repeat</keyword>
<feature type="non-terminal residue" evidence="31">
    <location>
        <position position="1"/>
    </location>
</feature>
<keyword evidence="16" id="KW-0547">Nucleotide-binding</keyword>
<evidence type="ECO:0000313" key="31">
    <source>
        <dbReference type="EMBL" id="KAI5392114.1"/>
    </source>
</evidence>
<keyword evidence="9" id="KW-0723">Serine/threonine-protein kinase</keyword>
<evidence type="ECO:0000256" key="1">
    <source>
        <dbReference type="ARBA" id="ARBA00002946"/>
    </source>
</evidence>
<dbReference type="InterPro" id="IPR000719">
    <property type="entry name" value="Prot_kinase_dom"/>
</dbReference>
<sequence length="732" mass="80196">FYRFFFSMKLFLLVFFLLCFHFLFVFTLSLSSDGLALLSLKSAVDQSGDGAFSDWNGGDSYPCGWSGISCANISGIPEPRVVGIALAGKSLRGYLPSELGTLRYLRRLNLHDNEFYGVVPMQLFNATALHSIFLHRNNLSGPFPASVCTIPRLQNLDLSVNSFSGNIPDDVKKCKQLQRLILARNKFTGEIPTGVWSELDNLIQLDLSANDFKGSIPDDIGDLVSLSGTLNLSFNHFSDRIPSSLGKLPATVNFDLRNNNLIGEIPQTGTFSNQGPTAFLGNKNLCGLPLRKSCTGSGSSSHKDEPGNRSKGLSPGLIILISAADVVGVALVGLVIVYVYWKKKDDENACSCIRKRRFGDENENEKRSACTLLPCMNGLKNEEGNDESEVEGDGGKGEGELVTIDKGFRIELDELLKASAYVLGKSALGIVYKVVLGNGVPVAVRRLGEGGEERYKEFVAEVQAIGKVKHPNIVRLRAYYWAHDEKLLISDFISNGNLANALRGRNGQPSSNLSWSTRLRISKGIARGLSYLHEFSPRKFVHGDIKLTNILLDNDLQPYISDFGLNRLISITGNNPSVGGFMGGALPYMMKTSHKDVNRTNNRLSLDNSRGSNNYKAPEARVPGCRPTQKWDVYSLGVVLLELLTGKSTESSPTSASSSASVEVSDLVRWVRNGFDQESPLSEMVDPSLLQEVRAKKEVLAVFHVALACTEGDPEVRPRMKTVSENLERIGR</sequence>
<comment type="catalytic activity">
    <reaction evidence="26">
        <text>L-threonyl-[protein] + ATP = O-phospho-L-threonyl-[protein] + ADP + H(+)</text>
        <dbReference type="Rhea" id="RHEA:46608"/>
        <dbReference type="Rhea" id="RHEA-COMP:11060"/>
        <dbReference type="Rhea" id="RHEA-COMP:11605"/>
        <dbReference type="ChEBI" id="CHEBI:15378"/>
        <dbReference type="ChEBI" id="CHEBI:30013"/>
        <dbReference type="ChEBI" id="CHEBI:30616"/>
        <dbReference type="ChEBI" id="CHEBI:61977"/>
        <dbReference type="ChEBI" id="CHEBI:456216"/>
        <dbReference type="EC" id="2.7.11.1"/>
    </reaction>
</comment>
<dbReference type="Pfam" id="PF04689">
    <property type="entry name" value="S1FA"/>
    <property type="match status" value="1"/>
</dbReference>
<evidence type="ECO:0000256" key="11">
    <source>
        <dbReference type="ARBA" id="ARBA00022614"/>
    </source>
</evidence>
<keyword evidence="24" id="KW-0325">Glycoprotein</keyword>
<keyword evidence="13 29" id="KW-0812">Transmembrane</keyword>
<dbReference type="InterPro" id="IPR013210">
    <property type="entry name" value="LRR_N_plant-typ"/>
</dbReference>
<dbReference type="Pfam" id="PF08263">
    <property type="entry name" value="LRRNT_2"/>
    <property type="match status" value="1"/>
</dbReference>
<evidence type="ECO:0000259" key="30">
    <source>
        <dbReference type="PROSITE" id="PS50011"/>
    </source>
</evidence>
<dbReference type="Gene3D" id="3.80.10.10">
    <property type="entry name" value="Ribonuclease Inhibitor"/>
    <property type="match status" value="2"/>
</dbReference>
<dbReference type="InterPro" id="IPR008271">
    <property type="entry name" value="Ser/Thr_kinase_AS"/>
</dbReference>
<gene>
    <name evidence="31" type="ORF">KIW84_076778</name>
</gene>
<evidence type="ECO:0000256" key="13">
    <source>
        <dbReference type="ARBA" id="ARBA00022692"/>
    </source>
</evidence>
<dbReference type="PROSITE" id="PS50011">
    <property type="entry name" value="PROTEIN_KINASE_DOM"/>
    <property type="match status" value="1"/>
</dbReference>
<evidence type="ECO:0000313" key="32">
    <source>
        <dbReference type="Proteomes" id="UP001058974"/>
    </source>
</evidence>
<evidence type="ECO:0000256" key="7">
    <source>
        <dbReference type="ARBA" id="ARBA00012513"/>
    </source>
</evidence>
<dbReference type="GO" id="GO:0016020">
    <property type="term" value="C:membrane"/>
    <property type="evidence" value="ECO:0007669"/>
    <property type="project" value="UniProtKB-SubCell"/>
</dbReference>
<evidence type="ECO:0000256" key="10">
    <source>
        <dbReference type="ARBA" id="ARBA00022553"/>
    </source>
</evidence>
<keyword evidence="20" id="KW-0805">Transcription regulation</keyword>
<keyword evidence="22 29" id="KW-0472">Membrane</keyword>
<dbReference type="GO" id="GO:0005634">
    <property type="term" value="C:nucleus"/>
    <property type="evidence" value="ECO:0007669"/>
    <property type="project" value="UniProtKB-SubCell"/>
</dbReference>
<dbReference type="InterPro" id="IPR032675">
    <property type="entry name" value="LRR_dom_sf"/>
</dbReference>
<dbReference type="AlphaFoldDB" id="A0A9D4VXE5"/>
<evidence type="ECO:0000256" key="28">
    <source>
        <dbReference type="SAM" id="MobiDB-lite"/>
    </source>
</evidence>
<dbReference type="GO" id="GO:0006355">
    <property type="term" value="P:regulation of DNA-templated transcription"/>
    <property type="evidence" value="ECO:0007669"/>
    <property type="project" value="InterPro"/>
</dbReference>
<dbReference type="InterPro" id="IPR006779">
    <property type="entry name" value="S1FA_DNA-bd"/>
</dbReference>
<proteinExistence type="inferred from homology"/>
<comment type="function">
    <text evidence="1">DNA-binding protein that specifically recognizes a negative element (S1F) within the RPS1 promoter.</text>
</comment>
<keyword evidence="21" id="KW-0238">DNA-binding</keyword>
<keyword evidence="18" id="KW-0067">ATP-binding</keyword>
<dbReference type="PROSITE" id="PS00108">
    <property type="entry name" value="PROTEIN_KINASE_ST"/>
    <property type="match status" value="1"/>
</dbReference>
<evidence type="ECO:0000256" key="15">
    <source>
        <dbReference type="ARBA" id="ARBA00022737"/>
    </source>
</evidence>
<keyword evidence="12" id="KW-0808">Transferase</keyword>
<evidence type="ECO:0000256" key="9">
    <source>
        <dbReference type="ARBA" id="ARBA00022527"/>
    </source>
</evidence>
<evidence type="ECO:0000256" key="21">
    <source>
        <dbReference type="ARBA" id="ARBA00023125"/>
    </source>
</evidence>
<evidence type="ECO:0000256" key="29">
    <source>
        <dbReference type="SAM" id="Phobius"/>
    </source>
</evidence>
<evidence type="ECO:0000256" key="5">
    <source>
        <dbReference type="ARBA" id="ARBA00008684"/>
    </source>
</evidence>
<evidence type="ECO:0000256" key="14">
    <source>
        <dbReference type="ARBA" id="ARBA00022729"/>
    </source>
</evidence>
<dbReference type="FunFam" id="3.30.200.20:FF:000467">
    <property type="entry name" value="Leucine-rich repeat receptor-like protein kinase"/>
    <property type="match status" value="1"/>
</dbReference>
<evidence type="ECO:0000256" key="19">
    <source>
        <dbReference type="ARBA" id="ARBA00022989"/>
    </source>
</evidence>
<evidence type="ECO:0000256" key="3">
    <source>
        <dbReference type="ARBA" id="ARBA00004479"/>
    </source>
</evidence>
<keyword evidence="17" id="KW-0418">Kinase</keyword>
<dbReference type="SUPFAM" id="SSF56112">
    <property type="entry name" value="Protein kinase-like (PK-like)"/>
    <property type="match status" value="1"/>
</dbReference>
<evidence type="ECO:0000256" key="2">
    <source>
        <dbReference type="ARBA" id="ARBA00004123"/>
    </source>
</evidence>
<dbReference type="PANTHER" id="PTHR48007">
    <property type="entry name" value="LEUCINE-RICH REPEAT RECEPTOR-LIKE PROTEIN KINASE PXC1"/>
    <property type="match status" value="1"/>
</dbReference>
<dbReference type="SMART" id="SM00220">
    <property type="entry name" value="S_TKc"/>
    <property type="match status" value="1"/>
</dbReference>
<dbReference type="SUPFAM" id="SSF52058">
    <property type="entry name" value="L domain-like"/>
    <property type="match status" value="1"/>
</dbReference>
<dbReference type="EMBL" id="JAMSHJ010000007">
    <property type="protein sequence ID" value="KAI5392114.1"/>
    <property type="molecule type" value="Genomic_DNA"/>
</dbReference>
<evidence type="ECO:0000256" key="6">
    <source>
        <dbReference type="ARBA" id="ARBA00009592"/>
    </source>
</evidence>
<dbReference type="EC" id="2.7.11.1" evidence="7"/>
<dbReference type="Gene3D" id="1.10.510.10">
    <property type="entry name" value="Transferase(Phosphotransferase) domain 1"/>
    <property type="match status" value="1"/>
</dbReference>
<evidence type="ECO:0000256" key="27">
    <source>
        <dbReference type="ARBA" id="ARBA00048679"/>
    </source>
</evidence>
<evidence type="ECO:0000256" key="16">
    <source>
        <dbReference type="ARBA" id="ARBA00022741"/>
    </source>
</evidence>
<evidence type="ECO:0000256" key="23">
    <source>
        <dbReference type="ARBA" id="ARBA00023163"/>
    </source>
</evidence>
<dbReference type="InterPro" id="IPR001611">
    <property type="entry name" value="Leu-rich_rpt"/>
</dbReference>
<reference evidence="31 32" key="1">
    <citation type="journal article" date="2022" name="Nat. Genet.">
        <title>Improved pea reference genome and pan-genome highlight genomic features and evolutionary characteristics.</title>
        <authorList>
            <person name="Yang T."/>
            <person name="Liu R."/>
            <person name="Luo Y."/>
            <person name="Hu S."/>
            <person name="Wang D."/>
            <person name="Wang C."/>
            <person name="Pandey M.K."/>
            <person name="Ge S."/>
            <person name="Xu Q."/>
            <person name="Li N."/>
            <person name="Li G."/>
            <person name="Huang Y."/>
            <person name="Saxena R.K."/>
            <person name="Ji Y."/>
            <person name="Li M."/>
            <person name="Yan X."/>
            <person name="He Y."/>
            <person name="Liu Y."/>
            <person name="Wang X."/>
            <person name="Xiang C."/>
            <person name="Varshney R.K."/>
            <person name="Ding H."/>
            <person name="Gao S."/>
            <person name="Zong X."/>
        </authorList>
    </citation>
    <scope>NUCLEOTIDE SEQUENCE [LARGE SCALE GENOMIC DNA]</scope>
    <source>
        <strain evidence="31 32">cv. Zhongwan 6</strain>
    </source>
</reference>
<keyword evidence="19 29" id="KW-1133">Transmembrane helix</keyword>